<dbReference type="SUPFAM" id="SSF46689">
    <property type="entry name" value="Homeodomain-like"/>
    <property type="match status" value="1"/>
</dbReference>
<dbReference type="InterPro" id="IPR009057">
    <property type="entry name" value="Homeodomain-like_sf"/>
</dbReference>
<feature type="compositionally biased region" description="Basic residues" evidence="1">
    <location>
        <begin position="336"/>
        <end position="346"/>
    </location>
</feature>
<sequence>MPIHKGNDYKETAVRHYLKTANQLETCRTFECTPRSLMRWVERYKKTGTTTRKIRPAISYKVESRYVHFMMMEIRKNPTITMFELQTMLKKEFPTLDISRVHIGRIVRDNNQTLKRTRVRHEPTHRYGKEIDIHQQLKEFYRTVQKYNIEDMISIDETSLGSFMVRKYCRNKIGKRCVLKTHSQEVFKKFTGIFAISPMGCVGYDVYESGGIDGVRLIEFLENHVLAGQTGKVIILDNASSHRNPHVKKLILKNNNLLYSVPYQHYTNPIENFFSVLKSHMQKERTVGREAIVNAVNSALKKIPKAHYRSFFQNAYTRGDAPVKKPSTREREPKNIKSRRFKCSRV</sequence>
<evidence type="ECO:0000256" key="1">
    <source>
        <dbReference type="SAM" id="MobiDB-lite"/>
    </source>
</evidence>
<dbReference type="Pfam" id="PF13358">
    <property type="entry name" value="DDE_3"/>
    <property type="match status" value="1"/>
</dbReference>
<feature type="domain" description="Tc1-like transposase DDE" evidence="2">
    <location>
        <begin position="152"/>
        <end position="287"/>
    </location>
</feature>
<dbReference type="PANTHER" id="PTHR46564:SF1">
    <property type="entry name" value="TRANSPOSASE"/>
    <property type="match status" value="1"/>
</dbReference>
<dbReference type="InterPro" id="IPR036397">
    <property type="entry name" value="RNaseH_sf"/>
</dbReference>
<dbReference type="AlphaFoldDB" id="A0A6C0CTQ2"/>
<dbReference type="InterPro" id="IPR038717">
    <property type="entry name" value="Tc1-like_DDE_dom"/>
</dbReference>
<accession>A0A6C0CTQ2</accession>
<evidence type="ECO:0000313" key="3">
    <source>
        <dbReference type="EMBL" id="QHT07094.1"/>
    </source>
</evidence>
<organism evidence="3">
    <name type="scientific">viral metagenome</name>
    <dbReference type="NCBI Taxonomy" id="1070528"/>
    <lineage>
        <taxon>unclassified sequences</taxon>
        <taxon>metagenomes</taxon>
        <taxon>organismal metagenomes</taxon>
    </lineage>
</organism>
<reference evidence="3" key="1">
    <citation type="journal article" date="2020" name="Nature">
        <title>Giant virus diversity and host interactions through global metagenomics.</title>
        <authorList>
            <person name="Schulz F."/>
            <person name="Roux S."/>
            <person name="Paez-Espino D."/>
            <person name="Jungbluth S."/>
            <person name="Walsh D.A."/>
            <person name="Denef V.J."/>
            <person name="McMahon K.D."/>
            <person name="Konstantinidis K.T."/>
            <person name="Eloe-Fadrosh E.A."/>
            <person name="Kyrpides N.C."/>
            <person name="Woyke T."/>
        </authorList>
    </citation>
    <scope>NUCLEOTIDE SEQUENCE</scope>
    <source>
        <strain evidence="3">GVMAG-M-3300021962-46</strain>
    </source>
</reference>
<dbReference type="GO" id="GO:0003676">
    <property type="term" value="F:nucleic acid binding"/>
    <property type="evidence" value="ECO:0007669"/>
    <property type="project" value="InterPro"/>
</dbReference>
<protein>
    <recommendedName>
        <fullName evidence="2">Tc1-like transposase DDE domain-containing protein</fullName>
    </recommendedName>
</protein>
<name>A0A6C0CTQ2_9ZZZZ</name>
<feature type="compositionally biased region" description="Basic and acidic residues" evidence="1">
    <location>
        <begin position="321"/>
        <end position="335"/>
    </location>
</feature>
<evidence type="ECO:0000259" key="2">
    <source>
        <dbReference type="Pfam" id="PF13358"/>
    </source>
</evidence>
<dbReference type="PANTHER" id="PTHR46564">
    <property type="entry name" value="TRANSPOSASE"/>
    <property type="match status" value="1"/>
</dbReference>
<proteinExistence type="predicted"/>
<feature type="region of interest" description="Disordered" evidence="1">
    <location>
        <begin position="319"/>
        <end position="346"/>
    </location>
</feature>
<dbReference type="EMBL" id="MN739479">
    <property type="protein sequence ID" value="QHT07094.1"/>
    <property type="molecule type" value="Genomic_DNA"/>
</dbReference>
<dbReference type="Gene3D" id="3.30.420.10">
    <property type="entry name" value="Ribonuclease H-like superfamily/Ribonuclease H"/>
    <property type="match status" value="1"/>
</dbReference>